<comment type="caution">
    <text evidence="8">The sequence shown here is derived from an EMBL/GenBank/DDBJ whole genome shotgun (WGS) entry which is preliminary data.</text>
</comment>
<organism evidence="8 9">
    <name type="scientific">Nephila pilipes</name>
    <name type="common">Giant wood spider</name>
    <name type="synonym">Nephila maculata</name>
    <dbReference type="NCBI Taxonomy" id="299642"/>
    <lineage>
        <taxon>Eukaryota</taxon>
        <taxon>Metazoa</taxon>
        <taxon>Ecdysozoa</taxon>
        <taxon>Arthropoda</taxon>
        <taxon>Chelicerata</taxon>
        <taxon>Arachnida</taxon>
        <taxon>Araneae</taxon>
        <taxon>Araneomorphae</taxon>
        <taxon>Entelegynae</taxon>
        <taxon>Araneoidea</taxon>
        <taxon>Nephilidae</taxon>
        <taxon>Nephila</taxon>
    </lineage>
</organism>
<evidence type="ECO:0000313" key="9">
    <source>
        <dbReference type="Proteomes" id="UP000887013"/>
    </source>
</evidence>
<dbReference type="SUPFAM" id="SSF52540">
    <property type="entry name" value="P-loop containing nucleoside triphosphate hydrolases"/>
    <property type="match status" value="1"/>
</dbReference>
<evidence type="ECO:0000259" key="7">
    <source>
        <dbReference type="PROSITE" id="PS51195"/>
    </source>
</evidence>
<keyword evidence="4 8" id="KW-0347">Helicase</keyword>
<evidence type="ECO:0000256" key="6">
    <source>
        <dbReference type="PROSITE-ProRule" id="PRU00552"/>
    </source>
</evidence>
<name>A0A8X6NPQ9_NEPPI</name>
<evidence type="ECO:0000256" key="4">
    <source>
        <dbReference type="ARBA" id="ARBA00022806"/>
    </source>
</evidence>
<sequence>MLRHACKRLWSPNDGSKFSQTLSKSILCDIINFRDYHREGLFYDDENIFVDSKSQENSNTSYRRQLYSNENSSRDFRFKNNYQRRDQNYHRVRNSLNENRPRNFAPSFGRLAKPSYNPDDLQPVLKYFYVEHSDVARRSEEEIETYRENLSISVKGSDVPKPINSFEELCLPDDLKNTVLQQGYTKPTPIQAQGWPVALSGRNMVGISQTGSGKTLVFSMSSKSFLLIG</sequence>
<accession>A0A8X6NPQ9</accession>
<dbReference type="GO" id="GO:0003724">
    <property type="term" value="F:RNA helicase activity"/>
    <property type="evidence" value="ECO:0007669"/>
    <property type="project" value="UniProtKB-EC"/>
</dbReference>
<keyword evidence="3" id="KW-0378">Hydrolase</keyword>
<dbReference type="InterPro" id="IPR027417">
    <property type="entry name" value="P-loop_NTPase"/>
</dbReference>
<dbReference type="GO" id="GO:0003676">
    <property type="term" value="F:nucleic acid binding"/>
    <property type="evidence" value="ECO:0007669"/>
    <property type="project" value="InterPro"/>
</dbReference>
<dbReference type="Proteomes" id="UP000887013">
    <property type="component" value="Unassembled WGS sequence"/>
</dbReference>
<dbReference type="InterPro" id="IPR014014">
    <property type="entry name" value="RNA_helicase_DEAD_Q_motif"/>
</dbReference>
<keyword evidence="2" id="KW-0547">Nucleotide-binding</keyword>
<evidence type="ECO:0000256" key="5">
    <source>
        <dbReference type="ARBA" id="ARBA00022840"/>
    </source>
</evidence>
<dbReference type="PROSITE" id="PS51195">
    <property type="entry name" value="Q_MOTIF"/>
    <property type="match status" value="1"/>
</dbReference>
<dbReference type="GO" id="GO:0016787">
    <property type="term" value="F:hydrolase activity"/>
    <property type="evidence" value="ECO:0007669"/>
    <property type="project" value="UniProtKB-KW"/>
</dbReference>
<proteinExistence type="predicted"/>
<evidence type="ECO:0000256" key="1">
    <source>
        <dbReference type="ARBA" id="ARBA00012552"/>
    </source>
</evidence>
<dbReference type="GO" id="GO:0005524">
    <property type="term" value="F:ATP binding"/>
    <property type="evidence" value="ECO:0007669"/>
    <property type="project" value="UniProtKB-KW"/>
</dbReference>
<reference evidence="8" key="1">
    <citation type="submission" date="2020-08" db="EMBL/GenBank/DDBJ databases">
        <title>Multicomponent nature underlies the extraordinary mechanical properties of spider dragline silk.</title>
        <authorList>
            <person name="Kono N."/>
            <person name="Nakamura H."/>
            <person name="Mori M."/>
            <person name="Yoshida Y."/>
            <person name="Ohtoshi R."/>
            <person name="Malay A.D."/>
            <person name="Moran D.A.P."/>
            <person name="Tomita M."/>
            <person name="Numata K."/>
            <person name="Arakawa K."/>
        </authorList>
    </citation>
    <scope>NUCLEOTIDE SEQUENCE</scope>
</reference>
<protein>
    <recommendedName>
        <fullName evidence="1">RNA helicase</fullName>
        <ecNumber evidence="1">3.6.4.13</ecNumber>
    </recommendedName>
</protein>
<evidence type="ECO:0000313" key="8">
    <source>
        <dbReference type="EMBL" id="GFT25177.1"/>
    </source>
</evidence>
<dbReference type="Gene3D" id="3.40.50.300">
    <property type="entry name" value="P-loop containing nucleotide triphosphate hydrolases"/>
    <property type="match status" value="1"/>
</dbReference>
<dbReference type="EC" id="3.6.4.13" evidence="1"/>
<feature type="short sequence motif" description="Q motif" evidence="6">
    <location>
        <begin position="164"/>
        <end position="192"/>
    </location>
</feature>
<dbReference type="Pfam" id="PF00270">
    <property type="entry name" value="DEAD"/>
    <property type="match status" value="1"/>
</dbReference>
<dbReference type="InterPro" id="IPR011545">
    <property type="entry name" value="DEAD/DEAH_box_helicase_dom"/>
</dbReference>
<dbReference type="PANTHER" id="PTHR47958">
    <property type="entry name" value="ATP-DEPENDENT RNA HELICASE DBP3"/>
    <property type="match status" value="1"/>
</dbReference>
<evidence type="ECO:0000256" key="2">
    <source>
        <dbReference type="ARBA" id="ARBA00022741"/>
    </source>
</evidence>
<dbReference type="OrthoDB" id="196131at2759"/>
<feature type="domain" description="DEAD-box RNA helicase Q" evidence="7">
    <location>
        <begin position="164"/>
        <end position="192"/>
    </location>
</feature>
<gene>
    <name evidence="8" type="primary">DBP2</name>
    <name evidence="8" type="ORF">NPIL_503591</name>
</gene>
<keyword evidence="9" id="KW-1185">Reference proteome</keyword>
<dbReference type="AlphaFoldDB" id="A0A8X6NPQ9"/>
<dbReference type="EMBL" id="BMAW01011711">
    <property type="protein sequence ID" value="GFT25177.1"/>
    <property type="molecule type" value="Genomic_DNA"/>
</dbReference>
<evidence type="ECO:0000256" key="3">
    <source>
        <dbReference type="ARBA" id="ARBA00022801"/>
    </source>
</evidence>
<keyword evidence="5" id="KW-0067">ATP-binding</keyword>